<reference evidence="1" key="2">
    <citation type="submission" date="2022-03" db="EMBL/GenBank/DDBJ databases">
        <title>Draft title - Genomic analysis of global carrot germplasm unveils the trajectory of domestication and the origin of high carotenoid orange carrot.</title>
        <authorList>
            <person name="Iorizzo M."/>
            <person name="Ellison S."/>
            <person name="Senalik D."/>
            <person name="Macko-Podgorni A."/>
            <person name="Grzebelus D."/>
            <person name="Bostan H."/>
            <person name="Rolling W."/>
            <person name="Curaba J."/>
            <person name="Simon P."/>
        </authorList>
    </citation>
    <scope>NUCLEOTIDE SEQUENCE</scope>
    <source>
        <tissue evidence="1">Leaf</tissue>
    </source>
</reference>
<name>A0A175YMQ4_DAUCS</name>
<dbReference type="Gramene" id="KZM84398">
    <property type="protein sequence ID" value="KZM84398"/>
    <property type="gene ID" value="DCAR_028180"/>
</dbReference>
<dbReference type="InterPro" id="IPR036312">
    <property type="entry name" value="Bifun_inhib/LTP/seed_sf"/>
</dbReference>
<gene>
    <name evidence="1" type="ORF">DCAR_0831221</name>
</gene>
<dbReference type="Proteomes" id="UP000077755">
    <property type="component" value="Chromosome 8"/>
</dbReference>
<keyword evidence="2" id="KW-1185">Reference proteome</keyword>
<evidence type="ECO:0000313" key="1">
    <source>
        <dbReference type="EMBL" id="WOH11730.1"/>
    </source>
</evidence>
<reference evidence="1" key="1">
    <citation type="journal article" date="2016" name="Nat. Genet.">
        <title>A high-quality carrot genome assembly provides new insights into carotenoid accumulation and asterid genome evolution.</title>
        <authorList>
            <person name="Iorizzo M."/>
            <person name="Ellison S."/>
            <person name="Senalik D."/>
            <person name="Zeng P."/>
            <person name="Satapoomin P."/>
            <person name="Huang J."/>
            <person name="Bowman M."/>
            <person name="Iovene M."/>
            <person name="Sanseverino W."/>
            <person name="Cavagnaro P."/>
            <person name="Yildiz M."/>
            <person name="Macko-Podgorni A."/>
            <person name="Moranska E."/>
            <person name="Grzebelus E."/>
            <person name="Grzebelus D."/>
            <person name="Ashrafi H."/>
            <person name="Zheng Z."/>
            <person name="Cheng S."/>
            <person name="Spooner D."/>
            <person name="Van Deynze A."/>
            <person name="Simon P."/>
        </authorList>
    </citation>
    <scope>NUCLEOTIDE SEQUENCE</scope>
    <source>
        <tissue evidence="1">Leaf</tissue>
    </source>
</reference>
<dbReference type="EMBL" id="CP093350">
    <property type="protein sequence ID" value="WOH11730.1"/>
    <property type="molecule type" value="Genomic_DNA"/>
</dbReference>
<organism evidence="1 2">
    <name type="scientific">Daucus carota subsp. sativus</name>
    <name type="common">Carrot</name>
    <dbReference type="NCBI Taxonomy" id="79200"/>
    <lineage>
        <taxon>Eukaryota</taxon>
        <taxon>Viridiplantae</taxon>
        <taxon>Streptophyta</taxon>
        <taxon>Embryophyta</taxon>
        <taxon>Tracheophyta</taxon>
        <taxon>Spermatophyta</taxon>
        <taxon>Magnoliopsida</taxon>
        <taxon>eudicotyledons</taxon>
        <taxon>Gunneridae</taxon>
        <taxon>Pentapetalae</taxon>
        <taxon>asterids</taxon>
        <taxon>campanulids</taxon>
        <taxon>Apiales</taxon>
        <taxon>Apiaceae</taxon>
        <taxon>Apioideae</taxon>
        <taxon>Scandiceae</taxon>
        <taxon>Daucinae</taxon>
        <taxon>Daucus</taxon>
        <taxon>Daucus sect. Daucus</taxon>
    </lineage>
</organism>
<sequence length="104" mass="11214">MSFSDISVRFSVHHCCLDGGPPLTDFYEHMVPCAAFLSGAAKLPAAQWCVQSRMLGEKAKASPEYSKTLCECFKSLAGALGAAAKLYALPHLCRMVVDPHHGQC</sequence>
<proteinExistence type="predicted"/>
<dbReference type="Gene3D" id="1.10.110.10">
    <property type="entry name" value="Plant lipid-transfer and hydrophobic proteins"/>
    <property type="match status" value="1"/>
</dbReference>
<protein>
    <submittedName>
        <fullName evidence="1">Uncharacterized protein</fullName>
    </submittedName>
</protein>
<evidence type="ECO:0000313" key="2">
    <source>
        <dbReference type="Proteomes" id="UP000077755"/>
    </source>
</evidence>
<dbReference type="SUPFAM" id="SSF47699">
    <property type="entry name" value="Bifunctional inhibitor/lipid-transfer protein/seed storage 2S albumin"/>
    <property type="match status" value="1"/>
</dbReference>
<dbReference type="AlphaFoldDB" id="A0A175YMQ4"/>
<accession>A0A175YMQ4</accession>